<organism evidence="2 3">
    <name type="scientific">Alteraurantiacibacter aestuarii</name>
    <dbReference type="NCBI Taxonomy" id="650004"/>
    <lineage>
        <taxon>Bacteria</taxon>
        <taxon>Pseudomonadati</taxon>
        <taxon>Pseudomonadota</taxon>
        <taxon>Alphaproteobacteria</taxon>
        <taxon>Sphingomonadales</taxon>
        <taxon>Erythrobacteraceae</taxon>
        <taxon>Alteraurantiacibacter</taxon>
    </lineage>
</organism>
<keyword evidence="3" id="KW-1185">Reference proteome</keyword>
<dbReference type="Gene3D" id="3.50.30.10">
    <property type="entry name" value="Phosphohistidine domain"/>
    <property type="match status" value="1"/>
</dbReference>
<evidence type="ECO:0000313" key="2">
    <source>
        <dbReference type="EMBL" id="MXO88016.1"/>
    </source>
</evidence>
<evidence type="ECO:0000259" key="1">
    <source>
        <dbReference type="Pfam" id="PF00391"/>
    </source>
</evidence>
<evidence type="ECO:0000313" key="3">
    <source>
        <dbReference type="Proteomes" id="UP000435243"/>
    </source>
</evidence>
<dbReference type="SUPFAM" id="SSF52009">
    <property type="entry name" value="Phosphohistidine domain"/>
    <property type="match status" value="1"/>
</dbReference>
<dbReference type="NCBIfam" id="NF006153">
    <property type="entry name" value="PRK08296.1-5"/>
    <property type="match status" value="1"/>
</dbReference>
<sequence>MSDTKKGFPLPSSLEVVPGTEQAQAAYPYYTHFVPEDDSKFWFYNSMHFPEPMHHFDMITAEAAYVAMGAFNTRVHVLPTAKGIEHRVINGRVFIGGVAVTDPAEIEERIGEFQKRAFYYYENWEDLYAQWKDKMKALIADAQALPTPSLPDYEPIETTHTGKGVAASHDLLVIYQKQIEGYHRMWHHHFEFLLLGYGAYMTFFDFCKKAFPEISDQAISRMVAGMEAEIFRPDEEVKRLARSAVELGVDAHFVDNADIEKVLTDLDALGEKGQAWLAELETSRNPWFNVSSGDGFYHYHRSWNDDLSLPFAAFPGYIEKIKAGMNLERPTAQLIEEREQLVIDYRELLDTEEDKATYDQLISLAHRVFPYVEGHKFYCEHWYTNLFFNKIREFGRLLLAHGFFGDDGVEEDVFHLTQYELESAIIDLMLAWGIGAEARGPKHWPALVAQRRAAIEEWGKHDCPPALGAVPDAIDDPAINMLWGITRENLDKWLDDGTENEKELKGFAACSGVVEGTARVVKSVAEMGRIQQGDILVCQVTNPTWSPIFQKIGAAVSDIGGSMSHMAIVAREYGLPAVVGTGKATKLIKDGMRIRVDGGRGTVTILDDLDADAEKLLEEV</sequence>
<dbReference type="RefSeq" id="WP_160589949.1">
    <property type="nucleotide sequence ID" value="NZ_BAAAFP010000002.1"/>
</dbReference>
<name>A0A844ZLN0_9SPHN</name>
<accession>A0A844ZLN0</accession>
<protein>
    <submittedName>
        <fullName evidence="2">PEP-utilizing protein mobile subunit</fullName>
    </submittedName>
</protein>
<dbReference type="InterPro" id="IPR008279">
    <property type="entry name" value="PEP-util_enz_mobile_dom"/>
</dbReference>
<dbReference type="Proteomes" id="UP000435243">
    <property type="component" value="Unassembled WGS sequence"/>
</dbReference>
<dbReference type="Pfam" id="PF00391">
    <property type="entry name" value="PEP-utilizers"/>
    <property type="match status" value="1"/>
</dbReference>
<dbReference type="InterPro" id="IPR036637">
    <property type="entry name" value="Phosphohistidine_dom_sf"/>
</dbReference>
<dbReference type="PANTHER" id="PTHR43615:SF1">
    <property type="entry name" value="PPDK_N DOMAIN-CONTAINING PROTEIN"/>
    <property type="match status" value="1"/>
</dbReference>
<dbReference type="OrthoDB" id="9765468at2"/>
<feature type="domain" description="PEP-utilising enzyme mobile" evidence="1">
    <location>
        <begin position="530"/>
        <end position="601"/>
    </location>
</feature>
<gene>
    <name evidence="2" type="ORF">GRI32_04605</name>
</gene>
<comment type="caution">
    <text evidence="2">The sequence shown here is derived from an EMBL/GenBank/DDBJ whole genome shotgun (WGS) entry which is preliminary data.</text>
</comment>
<dbReference type="NCBIfam" id="NF006151">
    <property type="entry name" value="PRK08296.1-3"/>
    <property type="match status" value="1"/>
</dbReference>
<dbReference type="PANTHER" id="PTHR43615">
    <property type="entry name" value="PHOSPHOENOLPYRUVATE SYNTHASE-RELATED"/>
    <property type="match status" value="1"/>
</dbReference>
<dbReference type="EMBL" id="WTYY01000002">
    <property type="protein sequence ID" value="MXO88016.1"/>
    <property type="molecule type" value="Genomic_DNA"/>
</dbReference>
<dbReference type="InterPro" id="IPR051549">
    <property type="entry name" value="PEP_Utilizing_Enz"/>
</dbReference>
<proteinExistence type="predicted"/>
<reference evidence="2 3" key="1">
    <citation type="submission" date="2019-12" db="EMBL/GenBank/DDBJ databases">
        <title>Genomic-based taxomic classification of the family Erythrobacteraceae.</title>
        <authorList>
            <person name="Xu L."/>
        </authorList>
    </citation>
    <scope>NUCLEOTIDE SEQUENCE [LARGE SCALE GENOMIC DNA]</scope>
    <source>
        <strain evidence="2 3">JCM 16339</strain>
    </source>
</reference>
<dbReference type="GO" id="GO:0016772">
    <property type="term" value="F:transferase activity, transferring phosphorus-containing groups"/>
    <property type="evidence" value="ECO:0007669"/>
    <property type="project" value="InterPro"/>
</dbReference>
<dbReference type="AlphaFoldDB" id="A0A844ZLN0"/>